<evidence type="ECO:0000313" key="1">
    <source>
        <dbReference type="EMBL" id="OWK28842.1"/>
    </source>
</evidence>
<gene>
    <name evidence="1" type="ORF">SPDO_26780</name>
</gene>
<accession>A0A245ZGI4</accession>
<dbReference type="AlphaFoldDB" id="A0A245ZGI4"/>
<protein>
    <submittedName>
        <fullName evidence="1">Uncharacterized protein</fullName>
    </submittedName>
</protein>
<dbReference type="RefSeq" id="WP_169716265.1">
    <property type="nucleotide sequence ID" value="NZ_NBBI01000005.1"/>
</dbReference>
<reference evidence="1 2" key="1">
    <citation type="submission" date="2017-03" db="EMBL/GenBank/DDBJ databases">
        <title>Genome sequence of Sphingomonas dokdonensis DSM 21029.</title>
        <authorList>
            <person name="Poehlein A."/>
            <person name="Wuebbeler J.H."/>
            <person name="Steinbuechel A."/>
            <person name="Daniel R."/>
        </authorList>
    </citation>
    <scope>NUCLEOTIDE SEQUENCE [LARGE SCALE GENOMIC DNA]</scope>
    <source>
        <strain evidence="1 2">DSM 21029</strain>
    </source>
</reference>
<evidence type="ECO:0000313" key="2">
    <source>
        <dbReference type="Proteomes" id="UP000197290"/>
    </source>
</evidence>
<organism evidence="1 2">
    <name type="scientific">Sphingomonas dokdonensis</name>
    <dbReference type="NCBI Taxonomy" id="344880"/>
    <lineage>
        <taxon>Bacteria</taxon>
        <taxon>Pseudomonadati</taxon>
        <taxon>Pseudomonadota</taxon>
        <taxon>Alphaproteobacteria</taxon>
        <taxon>Sphingomonadales</taxon>
        <taxon>Sphingomonadaceae</taxon>
        <taxon>Sphingomonas</taxon>
    </lineage>
</organism>
<dbReference type="Proteomes" id="UP000197290">
    <property type="component" value="Unassembled WGS sequence"/>
</dbReference>
<proteinExistence type="predicted"/>
<dbReference type="EMBL" id="NBBI01000005">
    <property type="protein sequence ID" value="OWK28842.1"/>
    <property type="molecule type" value="Genomic_DNA"/>
</dbReference>
<name>A0A245ZGI4_9SPHN</name>
<sequence>MSRLIVTLVVLLVVVVGALFFLAGSATEQPTTQVEKAVELGNLAS</sequence>
<keyword evidence="2" id="KW-1185">Reference proteome</keyword>
<comment type="caution">
    <text evidence="1">The sequence shown here is derived from an EMBL/GenBank/DDBJ whole genome shotgun (WGS) entry which is preliminary data.</text>
</comment>